<keyword evidence="10" id="KW-1185">Reference proteome</keyword>
<comment type="pathway">
    <text evidence="1">Cofactor biosynthesis; D-erythroascorbate biosynthesis; dehydro-D-arabinono-1,4-lactone from D-arabinose: step 2/2.</text>
</comment>
<comment type="similarity">
    <text evidence="3">Belongs to the oxygen-dependent FAD-linked oxidoreductase family.</text>
</comment>
<reference evidence="9 10" key="1">
    <citation type="journal article" date="2019" name="Environ. Microbiol.">
        <title>At the nexus of three kingdoms: the genome of the mycorrhizal fungus Gigaspora margarita provides insights into plant, endobacterial and fungal interactions.</title>
        <authorList>
            <person name="Venice F."/>
            <person name="Ghignone S."/>
            <person name="Salvioli di Fossalunga A."/>
            <person name="Amselem J."/>
            <person name="Novero M."/>
            <person name="Xianan X."/>
            <person name="Sedzielewska Toro K."/>
            <person name="Morin E."/>
            <person name="Lipzen A."/>
            <person name="Grigoriev I.V."/>
            <person name="Henrissat B."/>
            <person name="Martin F.M."/>
            <person name="Bonfante P."/>
        </authorList>
    </citation>
    <scope>NUCLEOTIDE SEQUENCE [LARGE SCALE GENOMIC DNA]</scope>
    <source>
        <strain evidence="9 10">BEG34</strain>
    </source>
</reference>
<dbReference type="InterPro" id="IPR036318">
    <property type="entry name" value="FAD-bd_PCMH-like_sf"/>
</dbReference>
<evidence type="ECO:0000313" key="10">
    <source>
        <dbReference type="Proteomes" id="UP000439903"/>
    </source>
</evidence>
<comment type="caution">
    <text evidence="9">The sequence shown here is derived from an EMBL/GenBank/DDBJ whole genome shotgun (WGS) entry which is preliminary data.</text>
</comment>
<dbReference type="Proteomes" id="UP000439903">
    <property type="component" value="Unassembled WGS sequence"/>
</dbReference>
<evidence type="ECO:0000256" key="3">
    <source>
        <dbReference type="ARBA" id="ARBA00005466"/>
    </source>
</evidence>
<organism evidence="9 10">
    <name type="scientific">Gigaspora margarita</name>
    <dbReference type="NCBI Taxonomy" id="4874"/>
    <lineage>
        <taxon>Eukaryota</taxon>
        <taxon>Fungi</taxon>
        <taxon>Fungi incertae sedis</taxon>
        <taxon>Mucoromycota</taxon>
        <taxon>Glomeromycotina</taxon>
        <taxon>Glomeromycetes</taxon>
        <taxon>Diversisporales</taxon>
        <taxon>Gigasporaceae</taxon>
        <taxon>Gigaspora</taxon>
    </lineage>
</organism>
<dbReference type="AlphaFoldDB" id="A0A8H3XN89"/>
<dbReference type="InterPro" id="IPR016171">
    <property type="entry name" value="Vanillyl_alc_oxidase_C-sub2"/>
</dbReference>
<dbReference type="InterPro" id="IPR010031">
    <property type="entry name" value="FAD_lactone_oxidase-like"/>
</dbReference>
<dbReference type="OrthoDB" id="371463at2759"/>
<proteinExistence type="inferred from homology"/>
<evidence type="ECO:0000256" key="4">
    <source>
        <dbReference type="ARBA" id="ARBA00013136"/>
    </source>
</evidence>
<dbReference type="SUPFAM" id="SSF56176">
    <property type="entry name" value="FAD-binding/transporter-associated domain-like"/>
    <property type="match status" value="1"/>
</dbReference>
<dbReference type="GO" id="GO:0019853">
    <property type="term" value="P:L-ascorbic acid biosynthetic process"/>
    <property type="evidence" value="ECO:0007669"/>
    <property type="project" value="UniProtKB-UniPathway"/>
</dbReference>
<sequence>MSSLNSELQSFKDSINKLIKAESDENKATILFEIYAKLVKLKGVDDIPKTKTQNRKDQAKLPDITNYPTTVEEIKTIVKNAYQDGNTIVRVIGSGHSIPNAIIDTPPDGKKVVFISLEKFYGVEIDKTNNTAKVKSGTHLNKDPQDSSSTVQNSLNYLINEAGYALPDLGGIAHQTVGGFISTGSSGGSTKYSIEDSIIGISIINGEGNEEELKRPDDKFFAAGVSMGLLGIITHITFKLEENYLVYGNQICTFTEPLNSDYQEGCPIDLFGTGTTDVPSLYDFLNNGDKYDAEYSRLYWWPQALVNRLTIWKAKRTKVKDLEGFDKAILPYNEFPEYFGSQIPAQIIANIAYIALNLLYLIDNEQTREIAAYILSFFNGVVCQSFQDIWYSGLPMDDKVSDVLLPTTFTELWFEIGNDDSMTKKVMNLLKTHFQNGGDKAVGNNATELYAAKANEFWLSPSYGYNVIRIDFLFFLGNIYPSDPETFYAQLWEVFNDVPFRCHWGKYIPDNYSDKVQSLYPKYNDWMNVRNQMDPKQIFVTPYWRKVLKIEPLK</sequence>
<name>A0A8H3XN89_GIGMA</name>
<evidence type="ECO:0000259" key="8">
    <source>
        <dbReference type="PROSITE" id="PS51387"/>
    </source>
</evidence>
<dbReference type="UniPathway" id="UPA00132"/>
<dbReference type="UniPathway" id="UPA00771">
    <property type="reaction ID" value="UER00766"/>
</dbReference>
<dbReference type="PROSITE" id="PS00862">
    <property type="entry name" value="OX2_COVAL_FAD"/>
    <property type="match status" value="1"/>
</dbReference>
<dbReference type="Pfam" id="PF04030">
    <property type="entry name" value="ALO"/>
    <property type="match status" value="1"/>
</dbReference>
<gene>
    <name evidence="9" type="ORF">F8M41_024707</name>
</gene>
<evidence type="ECO:0000256" key="7">
    <source>
        <dbReference type="ARBA" id="ARBA00033418"/>
    </source>
</evidence>
<dbReference type="GO" id="GO:0016020">
    <property type="term" value="C:membrane"/>
    <property type="evidence" value="ECO:0007669"/>
    <property type="project" value="InterPro"/>
</dbReference>
<dbReference type="InterPro" id="IPR016167">
    <property type="entry name" value="FAD-bd_PCMH_sub1"/>
</dbReference>
<dbReference type="GO" id="GO:0003885">
    <property type="term" value="F:D-arabinono-1,4-lactone oxidase activity"/>
    <property type="evidence" value="ECO:0007669"/>
    <property type="project" value="UniProtKB-EC"/>
</dbReference>
<dbReference type="PANTHER" id="PTHR43762">
    <property type="entry name" value="L-GULONOLACTONE OXIDASE"/>
    <property type="match status" value="1"/>
</dbReference>
<dbReference type="InterPro" id="IPR006094">
    <property type="entry name" value="Oxid_FAD_bind_N"/>
</dbReference>
<dbReference type="PANTHER" id="PTHR43762:SF1">
    <property type="entry name" value="D-ARABINONO-1,4-LACTONE OXIDASE"/>
    <property type="match status" value="1"/>
</dbReference>
<protein>
    <recommendedName>
        <fullName evidence="4">D-arabinono-1,4-lactone oxidase</fullName>
        <ecNumber evidence="4">1.1.3.37</ecNumber>
    </recommendedName>
    <alternativeName>
        <fullName evidence="7">L-galactono-gamma-lactone oxidase</fullName>
    </alternativeName>
</protein>
<dbReference type="InterPro" id="IPR016166">
    <property type="entry name" value="FAD-bd_PCMH"/>
</dbReference>
<dbReference type="InterPro" id="IPR016169">
    <property type="entry name" value="FAD-bd_PCMH_sub2"/>
</dbReference>
<evidence type="ECO:0000256" key="2">
    <source>
        <dbReference type="ARBA" id="ARBA00005147"/>
    </source>
</evidence>
<dbReference type="Gene3D" id="1.10.45.10">
    <property type="entry name" value="Vanillyl-alcohol Oxidase, Chain A, domain 4"/>
    <property type="match status" value="1"/>
</dbReference>
<dbReference type="EC" id="1.1.3.37" evidence="4"/>
<evidence type="ECO:0000256" key="6">
    <source>
        <dbReference type="ARBA" id="ARBA00023002"/>
    </source>
</evidence>
<evidence type="ECO:0000256" key="1">
    <source>
        <dbReference type="ARBA" id="ARBA00005083"/>
    </source>
</evidence>
<dbReference type="InterPro" id="IPR007173">
    <property type="entry name" value="ALO_C"/>
</dbReference>
<evidence type="ECO:0000313" key="9">
    <source>
        <dbReference type="EMBL" id="KAF0474661.1"/>
    </source>
</evidence>
<dbReference type="GO" id="GO:0071949">
    <property type="term" value="F:FAD binding"/>
    <property type="evidence" value="ECO:0007669"/>
    <property type="project" value="InterPro"/>
</dbReference>
<dbReference type="EMBL" id="WTPW01000852">
    <property type="protein sequence ID" value="KAF0474661.1"/>
    <property type="molecule type" value="Genomic_DNA"/>
</dbReference>
<dbReference type="InterPro" id="IPR006093">
    <property type="entry name" value="Oxy_OxRdtase_FAD_BS"/>
</dbReference>
<dbReference type="Gene3D" id="3.30.465.10">
    <property type="match status" value="1"/>
</dbReference>
<comment type="pathway">
    <text evidence="2">Cofactor biosynthesis; L-ascorbate biosynthesis.</text>
</comment>
<feature type="domain" description="FAD-binding PCMH-type" evidence="8">
    <location>
        <begin position="58"/>
        <end position="243"/>
    </location>
</feature>
<evidence type="ECO:0000256" key="5">
    <source>
        <dbReference type="ARBA" id="ARBA00022644"/>
    </source>
</evidence>
<accession>A0A8H3XN89</accession>
<dbReference type="PROSITE" id="PS51387">
    <property type="entry name" value="FAD_PCMH"/>
    <property type="match status" value="1"/>
</dbReference>
<dbReference type="Pfam" id="PF01565">
    <property type="entry name" value="FAD_binding_4"/>
    <property type="match status" value="1"/>
</dbReference>
<dbReference type="Gene3D" id="3.30.43.10">
    <property type="entry name" value="Uridine Diphospho-n-acetylenolpyruvylglucosamine Reductase, domain 2"/>
    <property type="match status" value="1"/>
</dbReference>
<keyword evidence="5" id="KW-0060">Ascorbate biosynthesis</keyword>
<keyword evidence="6" id="KW-0560">Oxidoreductase</keyword>
<dbReference type="Gene3D" id="3.30.70.2520">
    <property type="match status" value="1"/>
</dbReference>